<evidence type="ECO:0000313" key="2">
    <source>
        <dbReference type="Proteomes" id="UP001196413"/>
    </source>
</evidence>
<sequence>MRVWRNRLHGSLLSCNRRVSHNWSSVFIGLSSHCPGDVKNVKDSNRPKRPSYRIVSIRPYGEYHDIRQTTGLFLTYSTRPNPHSFTLWQIQQSFFIHEKFFVHEELALDFSSLLIPLKIIVCFFLIDPT</sequence>
<organism evidence="1 2">
    <name type="scientific">Parelaphostrongylus tenuis</name>
    <name type="common">Meningeal worm</name>
    <dbReference type="NCBI Taxonomy" id="148309"/>
    <lineage>
        <taxon>Eukaryota</taxon>
        <taxon>Metazoa</taxon>
        <taxon>Ecdysozoa</taxon>
        <taxon>Nematoda</taxon>
        <taxon>Chromadorea</taxon>
        <taxon>Rhabditida</taxon>
        <taxon>Rhabditina</taxon>
        <taxon>Rhabditomorpha</taxon>
        <taxon>Strongyloidea</taxon>
        <taxon>Metastrongylidae</taxon>
        <taxon>Parelaphostrongylus</taxon>
    </lineage>
</organism>
<dbReference type="AlphaFoldDB" id="A0AAD5QMJ0"/>
<gene>
    <name evidence="1" type="ORF">KIN20_008187</name>
</gene>
<protein>
    <submittedName>
        <fullName evidence="1">Uncharacterized protein</fullName>
    </submittedName>
</protein>
<keyword evidence="2" id="KW-1185">Reference proteome</keyword>
<accession>A0AAD5QMJ0</accession>
<comment type="caution">
    <text evidence="1">The sequence shown here is derived from an EMBL/GenBank/DDBJ whole genome shotgun (WGS) entry which is preliminary data.</text>
</comment>
<proteinExistence type="predicted"/>
<evidence type="ECO:0000313" key="1">
    <source>
        <dbReference type="EMBL" id="KAJ1352001.1"/>
    </source>
</evidence>
<dbReference type="EMBL" id="JAHQIW010001287">
    <property type="protein sequence ID" value="KAJ1352001.1"/>
    <property type="molecule type" value="Genomic_DNA"/>
</dbReference>
<reference evidence="1" key="1">
    <citation type="submission" date="2021-06" db="EMBL/GenBank/DDBJ databases">
        <title>Parelaphostrongylus tenuis whole genome reference sequence.</title>
        <authorList>
            <person name="Garwood T.J."/>
            <person name="Larsen P.A."/>
            <person name="Fountain-Jones N.M."/>
            <person name="Garbe J.R."/>
            <person name="Macchietto M.G."/>
            <person name="Kania S.A."/>
            <person name="Gerhold R.W."/>
            <person name="Richards J.E."/>
            <person name="Wolf T.M."/>
        </authorList>
    </citation>
    <scope>NUCLEOTIDE SEQUENCE</scope>
    <source>
        <strain evidence="1">MNPRO001-30</strain>
        <tissue evidence="1">Meninges</tissue>
    </source>
</reference>
<name>A0AAD5QMJ0_PARTN</name>
<dbReference type="Proteomes" id="UP001196413">
    <property type="component" value="Unassembled WGS sequence"/>
</dbReference>